<feature type="chain" id="PRO_5043946030" evidence="4">
    <location>
        <begin position="25"/>
        <end position="504"/>
    </location>
</feature>
<evidence type="ECO:0000256" key="2">
    <source>
        <dbReference type="SAM" id="MobiDB-lite"/>
    </source>
</evidence>
<keyword evidence="4" id="KW-0732">Signal</keyword>
<accession>A0AAW1QXL4</accession>
<sequence>MRVGCWSLVACLLCLLICQAAAKAEESSAQVEGFTKEFGSLKGELQSRQSQLDETLKKVASVEAGDWNADGAKAILQDELNSAKQVLVAAEGKLEKVEEQLKGVLERALSADSSAGQAQTDLQGLRKDHEKVIKELGQQLAAAKATQGSTEDMLVRADKAEQLAKQLQDQLQSSEKTGSDKLAQIAGKLKDFEAKSQADLQAAAEQVTDFSSKLEAAGKQLEAAEANLKAAEKESSDTKTNLEQMLSKAEEATAQAQQLLQKSLEKWLPSWMETRYERMVAGIRPTLQQGWQATNQYTSGAQAQASDFYAKSRDYTSKTWNTYQPHVNRLSSDWKGGLLTRTSSLQKAAGPQLRAASQAVLRSTSSIRKQAERALSGPQVLKARRHLRKYFSAAQREFRKLRRDLERFFAGHMKRFPALVPYTKRPYISWITYALVVGPMLLVILPLLGGSGAKKSSTSGRNTGSQVSNPPAKATPTAAPSSSKTNKKEKGRRLTEGADSIRIP</sequence>
<feature type="transmembrane region" description="Helical" evidence="3">
    <location>
        <begin position="427"/>
        <end position="448"/>
    </location>
</feature>
<dbReference type="SUPFAM" id="SSF57997">
    <property type="entry name" value="Tropomyosin"/>
    <property type="match status" value="1"/>
</dbReference>
<proteinExistence type="predicted"/>
<protein>
    <submittedName>
        <fullName evidence="5">Uncharacterized protein</fullName>
    </submittedName>
</protein>
<feature type="compositionally biased region" description="Basic and acidic residues" evidence="2">
    <location>
        <begin position="486"/>
        <end position="496"/>
    </location>
</feature>
<organism evidence="5 6">
    <name type="scientific">Apatococcus lobatus</name>
    <dbReference type="NCBI Taxonomy" id="904363"/>
    <lineage>
        <taxon>Eukaryota</taxon>
        <taxon>Viridiplantae</taxon>
        <taxon>Chlorophyta</taxon>
        <taxon>core chlorophytes</taxon>
        <taxon>Trebouxiophyceae</taxon>
        <taxon>Chlorellales</taxon>
        <taxon>Chlorellaceae</taxon>
        <taxon>Apatococcus</taxon>
    </lineage>
</organism>
<evidence type="ECO:0000313" key="5">
    <source>
        <dbReference type="EMBL" id="KAK9826293.1"/>
    </source>
</evidence>
<feature type="signal peptide" evidence="4">
    <location>
        <begin position="1"/>
        <end position="24"/>
    </location>
</feature>
<feature type="compositionally biased region" description="Low complexity" evidence="2">
    <location>
        <begin position="468"/>
        <end position="484"/>
    </location>
</feature>
<gene>
    <name evidence="5" type="ORF">WJX74_006225</name>
</gene>
<comment type="caution">
    <text evidence="5">The sequence shown here is derived from an EMBL/GenBank/DDBJ whole genome shotgun (WGS) entry which is preliminary data.</text>
</comment>
<evidence type="ECO:0000256" key="1">
    <source>
        <dbReference type="SAM" id="Coils"/>
    </source>
</evidence>
<keyword evidence="1" id="KW-0175">Coiled coil</keyword>
<dbReference type="AlphaFoldDB" id="A0AAW1QXL4"/>
<feature type="region of interest" description="Disordered" evidence="2">
    <location>
        <begin position="452"/>
        <end position="504"/>
    </location>
</feature>
<dbReference type="Proteomes" id="UP001438707">
    <property type="component" value="Unassembled WGS sequence"/>
</dbReference>
<keyword evidence="3" id="KW-1133">Transmembrane helix</keyword>
<name>A0AAW1QXL4_9CHLO</name>
<reference evidence="5 6" key="1">
    <citation type="journal article" date="2024" name="Nat. Commun.">
        <title>Phylogenomics reveals the evolutionary origins of lichenization in chlorophyte algae.</title>
        <authorList>
            <person name="Puginier C."/>
            <person name="Libourel C."/>
            <person name="Otte J."/>
            <person name="Skaloud P."/>
            <person name="Haon M."/>
            <person name="Grisel S."/>
            <person name="Petersen M."/>
            <person name="Berrin J.G."/>
            <person name="Delaux P.M."/>
            <person name="Dal Grande F."/>
            <person name="Keller J."/>
        </authorList>
    </citation>
    <scope>NUCLEOTIDE SEQUENCE [LARGE SCALE GENOMIC DNA]</scope>
    <source>
        <strain evidence="5 6">SAG 2145</strain>
    </source>
</reference>
<dbReference type="EMBL" id="JALJOS010000021">
    <property type="protein sequence ID" value="KAK9826293.1"/>
    <property type="molecule type" value="Genomic_DNA"/>
</dbReference>
<keyword evidence="3" id="KW-0812">Transmembrane</keyword>
<evidence type="ECO:0000256" key="3">
    <source>
        <dbReference type="SAM" id="Phobius"/>
    </source>
</evidence>
<feature type="coiled-coil region" evidence="1">
    <location>
        <begin position="207"/>
        <end position="266"/>
    </location>
</feature>
<evidence type="ECO:0000256" key="4">
    <source>
        <dbReference type="SAM" id="SignalP"/>
    </source>
</evidence>
<keyword evidence="3" id="KW-0472">Membrane</keyword>
<evidence type="ECO:0000313" key="6">
    <source>
        <dbReference type="Proteomes" id="UP001438707"/>
    </source>
</evidence>
<feature type="coiled-coil region" evidence="1">
    <location>
        <begin position="73"/>
        <end position="177"/>
    </location>
</feature>
<keyword evidence="6" id="KW-1185">Reference proteome</keyword>